<dbReference type="SUPFAM" id="SSF51735">
    <property type="entry name" value="NAD(P)-binding Rossmann-fold domains"/>
    <property type="match status" value="1"/>
</dbReference>
<dbReference type="InterPro" id="IPR002347">
    <property type="entry name" value="SDR_fam"/>
</dbReference>
<dbReference type="GO" id="GO:0016491">
    <property type="term" value="F:oxidoreductase activity"/>
    <property type="evidence" value="ECO:0007669"/>
    <property type="project" value="UniProtKB-KW"/>
</dbReference>
<reference evidence="3" key="1">
    <citation type="journal article" date="2019" name="Int. J. Syst. Evol. Microbiol.">
        <title>The Global Catalogue of Microorganisms (GCM) 10K type strain sequencing project: providing services to taxonomists for standard genome sequencing and annotation.</title>
        <authorList>
            <consortium name="The Broad Institute Genomics Platform"/>
            <consortium name="The Broad Institute Genome Sequencing Center for Infectious Disease"/>
            <person name="Wu L."/>
            <person name="Ma J."/>
        </authorList>
    </citation>
    <scope>NUCLEOTIDE SEQUENCE [LARGE SCALE GENOMIC DNA]</scope>
    <source>
        <strain evidence="3">KCTC 42087</strain>
    </source>
</reference>
<sequence>MTGGDGRAALVTGASRGLGAAISAALARDGVAVGINYLRDRDAAEALRGRIAAAGGRAELFRADVTDEAGVEDLHERVLDAFGRLDVLVFNATGPQPDLPVEEVTWQDVLDQLDFFVKGPLLLTRLAVAGMKRRRFGRIVHIGSDVVQLGPPSSSAYVAAKSAQLGLTRGWARELGPHGITVNFVAPGWIPTDRHDGVPAEVRREYADRLPLGHLGVPDDVGEAVAFLASERAAFITGQTLAVNGGATFG</sequence>
<dbReference type="Pfam" id="PF13561">
    <property type="entry name" value="adh_short_C2"/>
    <property type="match status" value="1"/>
</dbReference>
<evidence type="ECO:0000256" key="1">
    <source>
        <dbReference type="ARBA" id="ARBA00006484"/>
    </source>
</evidence>
<name>A0ABW0ZSW7_9ACTN</name>
<comment type="similarity">
    <text evidence="1">Belongs to the short-chain dehydrogenases/reductases (SDR) family.</text>
</comment>
<evidence type="ECO:0000313" key="3">
    <source>
        <dbReference type="Proteomes" id="UP001596074"/>
    </source>
</evidence>
<dbReference type="PANTHER" id="PTHR42879">
    <property type="entry name" value="3-OXOACYL-(ACYL-CARRIER-PROTEIN) REDUCTASE"/>
    <property type="match status" value="1"/>
</dbReference>
<dbReference type="Proteomes" id="UP001596074">
    <property type="component" value="Unassembled WGS sequence"/>
</dbReference>
<keyword evidence="2" id="KW-0560">Oxidoreductase</keyword>
<gene>
    <name evidence="2" type="ORF">ACFPZN_11330</name>
</gene>
<proteinExistence type="inferred from homology"/>
<dbReference type="Gene3D" id="3.40.50.720">
    <property type="entry name" value="NAD(P)-binding Rossmann-like Domain"/>
    <property type="match status" value="1"/>
</dbReference>
<comment type="caution">
    <text evidence="2">The sequence shown here is derived from an EMBL/GenBank/DDBJ whole genome shotgun (WGS) entry which is preliminary data.</text>
</comment>
<evidence type="ECO:0000313" key="2">
    <source>
        <dbReference type="EMBL" id="MFC5746201.1"/>
    </source>
</evidence>
<organism evidence="2 3">
    <name type="scientific">Actinomadura rugatobispora</name>
    <dbReference type="NCBI Taxonomy" id="1994"/>
    <lineage>
        <taxon>Bacteria</taxon>
        <taxon>Bacillati</taxon>
        <taxon>Actinomycetota</taxon>
        <taxon>Actinomycetes</taxon>
        <taxon>Streptosporangiales</taxon>
        <taxon>Thermomonosporaceae</taxon>
        <taxon>Actinomadura</taxon>
    </lineage>
</organism>
<dbReference type="RefSeq" id="WP_378281819.1">
    <property type="nucleotide sequence ID" value="NZ_JBHSON010000012.1"/>
</dbReference>
<dbReference type="PRINTS" id="PR00080">
    <property type="entry name" value="SDRFAMILY"/>
</dbReference>
<keyword evidence="3" id="KW-1185">Reference proteome</keyword>
<dbReference type="EMBL" id="JBHSON010000012">
    <property type="protein sequence ID" value="MFC5746201.1"/>
    <property type="molecule type" value="Genomic_DNA"/>
</dbReference>
<dbReference type="InterPro" id="IPR036291">
    <property type="entry name" value="NAD(P)-bd_dom_sf"/>
</dbReference>
<dbReference type="PRINTS" id="PR00081">
    <property type="entry name" value="GDHRDH"/>
</dbReference>
<dbReference type="InterPro" id="IPR050259">
    <property type="entry name" value="SDR"/>
</dbReference>
<protein>
    <submittedName>
        <fullName evidence="2">SDR family NAD(P)-dependent oxidoreductase</fullName>
        <ecNumber evidence="2">1.1.1.-</ecNumber>
    </submittedName>
</protein>
<accession>A0ABW0ZSW7</accession>
<dbReference type="EC" id="1.1.1.-" evidence="2"/>
<dbReference type="PANTHER" id="PTHR42879:SF2">
    <property type="entry name" value="3-OXOACYL-[ACYL-CARRIER-PROTEIN] REDUCTASE FABG"/>
    <property type="match status" value="1"/>
</dbReference>